<comment type="subcellular location">
    <subcellularLocation>
        <location evidence="1">Membrane</location>
        <topology evidence="1">Multi-pass membrane protein</topology>
    </subcellularLocation>
</comment>
<evidence type="ECO:0000256" key="1">
    <source>
        <dbReference type="ARBA" id="ARBA00004141"/>
    </source>
</evidence>
<evidence type="ECO:0000256" key="7">
    <source>
        <dbReference type="RuleBase" id="RU362091"/>
    </source>
</evidence>
<dbReference type="InterPro" id="IPR038377">
    <property type="entry name" value="Na/Glc_symporter_sf"/>
</dbReference>
<keyword evidence="10" id="KW-1185">Reference proteome</keyword>
<dbReference type="OrthoDB" id="6132759at2759"/>
<feature type="transmembrane region" description="Helical" evidence="8">
    <location>
        <begin position="374"/>
        <end position="394"/>
    </location>
</feature>
<dbReference type="EMBL" id="KV454486">
    <property type="protein sequence ID" value="ODV59337.1"/>
    <property type="molecule type" value="Genomic_DNA"/>
</dbReference>
<feature type="transmembrane region" description="Helical" evidence="8">
    <location>
        <begin position="450"/>
        <end position="474"/>
    </location>
</feature>
<dbReference type="PANTHER" id="PTHR48086">
    <property type="entry name" value="SODIUM/PROLINE SYMPORTER-RELATED"/>
    <property type="match status" value="1"/>
</dbReference>
<dbReference type="Pfam" id="PF00474">
    <property type="entry name" value="SSF"/>
    <property type="match status" value="1"/>
</dbReference>
<feature type="transmembrane region" description="Helical" evidence="8">
    <location>
        <begin position="51"/>
        <end position="70"/>
    </location>
</feature>
<feature type="transmembrane region" description="Helical" evidence="8">
    <location>
        <begin position="121"/>
        <end position="146"/>
    </location>
</feature>
<dbReference type="InterPro" id="IPR050277">
    <property type="entry name" value="Sodium:Solute_Symporter"/>
</dbReference>
<keyword evidence="3" id="KW-0813">Transport</keyword>
<evidence type="ECO:0000256" key="5">
    <source>
        <dbReference type="ARBA" id="ARBA00022989"/>
    </source>
</evidence>
<evidence type="ECO:0000256" key="8">
    <source>
        <dbReference type="SAM" id="Phobius"/>
    </source>
</evidence>
<organism evidence="9 10">
    <name type="scientific">Ascoidea rubescens DSM 1968</name>
    <dbReference type="NCBI Taxonomy" id="1344418"/>
    <lineage>
        <taxon>Eukaryota</taxon>
        <taxon>Fungi</taxon>
        <taxon>Dikarya</taxon>
        <taxon>Ascomycota</taxon>
        <taxon>Saccharomycotina</taxon>
        <taxon>Saccharomycetes</taxon>
        <taxon>Ascoideaceae</taxon>
        <taxon>Ascoidea</taxon>
    </lineage>
</organism>
<feature type="transmembrane region" description="Helical" evidence="8">
    <location>
        <begin position="76"/>
        <end position="97"/>
    </location>
</feature>
<reference evidence="10" key="1">
    <citation type="submission" date="2016-05" db="EMBL/GenBank/DDBJ databases">
        <title>Comparative genomics of biotechnologically important yeasts.</title>
        <authorList>
            <consortium name="DOE Joint Genome Institute"/>
            <person name="Riley R."/>
            <person name="Haridas S."/>
            <person name="Wolfe K.H."/>
            <person name="Lopes M.R."/>
            <person name="Hittinger C.T."/>
            <person name="Goker M."/>
            <person name="Salamov A."/>
            <person name="Wisecaver J."/>
            <person name="Long T.M."/>
            <person name="Aerts A.L."/>
            <person name="Barry K."/>
            <person name="Choi C."/>
            <person name="Clum A."/>
            <person name="Coughlan A.Y."/>
            <person name="Deshpande S."/>
            <person name="Douglass A.P."/>
            <person name="Hanson S.J."/>
            <person name="Klenk H.-P."/>
            <person name="Labutti K."/>
            <person name="Lapidus A."/>
            <person name="Lindquist E."/>
            <person name="Lipzen A."/>
            <person name="Meier-Kolthoff J.P."/>
            <person name="Ohm R.A."/>
            <person name="Otillar R.P."/>
            <person name="Pangilinan J."/>
            <person name="Peng Y."/>
            <person name="Rokas A."/>
            <person name="Rosa C.A."/>
            <person name="Scheuner C."/>
            <person name="Sibirny A.A."/>
            <person name="Slot J.C."/>
            <person name="Stielow J.B."/>
            <person name="Sun H."/>
            <person name="Kurtzman C.P."/>
            <person name="Blackwell M."/>
            <person name="Grigoriev I.V."/>
            <person name="Jeffries T.W."/>
        </authorList>
    </citation>
    <scope>NUCLEOTIDE SEQUENCE [LARGE SCALE GENOMIC DNA]</scope>
    <source>
        <strain evidence="10">DSM 1968</strain>
    </source>
</reference>
<feature type="transmembrane region" description="Helical" evidence="8">
    <location>
        <begin position="256"/>
        <end position="282"/>
    </location>
</feature>
<keyword evidence="6 8" id="KW-0472">Membrane</keyword>
<feature type="transmembrane region" description="Helical" evidence="8">
    <location>
        <begin position="307"/>
        <end position="327"/>
    </location>
</feature>
<name>A0A1D2VCY8_9ASCO</name>
<keyword evidence="4 8" id="KW-0812">Transmembrane</keyword>
<dbReference type="PANTHER" id="PTHR48086:SF10">
    <property type="entry name" value="AGR155CP"/>
    <property type="match status" value="1"/>
</dbReference>
<feature type="transmembrane region" description="Helical" evidence="8">
    <location>
        <begin position="406"/>
        <end position="425"/>
    </location>
</feature>
<dbReference type="Proteomes" id="UP000095038">
    <property type="component" value="Unassembled WGS sequence"/>
</dbReference>
<evidence type="ECO:0000256" key="4">
    <source>
        <dbReference type="ARBA" id="ARBA00022692"/>
    </source>
</evidence>
<keyword evidence="5 8" id="KW-1133">Transmembrane helix</keyword>
<evidence type="ECO:0000313" key="9">
    <source>
        <dbReference type="EMBL" id="ODV59337.1"/>
    </source>
</evidence>
<feature type="transmembrane region" description="Helical" evidence="8">
    <location>
        <begin position="347"/>
        <end position="368"/>
    </location>
</feature>
<dbReference type="InterPro" id="IPR001734">
    <property type="entry name" value="Na/solute_symporter"/>
</dbReference>
<feature type="transmembrane region" description="Helical" evidence="8">
    <location>
        <begin position="185"/>
        <end position="203"/>
    </location>
</feature>
<protein>
    <submittedName>
        <fullName evidence="9">Urea transport protein</fullName>
    </submittedName>
</protein>
<evidence type="ECO:0000256" key="3">
    <source>
        <dbReference type="ARBA" id="ARBA00022448"/>
    </source>
</evidence>
<dbReference type="STRING" id="1344418.A0A1D2VCY8"/>
<gene>
    <name evidence="9" type="ORF">ASCRUDRAFT_82021</name>
</gene>
<dbReference type="PROSITE" id="PS50283">
    <property type="entry name" value="NA_SOLUT_SYMP_3"/>
    <property type="match status" value="1"/>
</dbReference>
<feature type="transmembrane region" description="Helical" evidence="8">
    <location>
        <begin position="12"/>
        <end position="30"/>
    </location>
</feature>
<dbReference type="RefSeq" id="XP_020045644.1">
    <property type="nucleotide sequence ID" value="XM_020194687.1"/>
</dbReference>
<dbReference type="InParanoid" id="A0A1D2VCY8"/>
<comment type="similarity">
    <text evidence="2 7">Belongs to the sodium:solute symporter (SSF) (TC 2.A.21) family.</text>
</comment>
<evidence type="ECO:0000256" key="2">
    <source>
        <dbReference type="ARBA" id="ARBA00006434"/>
    </source>
</evidence>
<evidence type="ECO:0000256" key="6">
    <source>
        <dbReference type="ARBA" id="ARBA00023136"/>
    </source>
</evidence>
<sequence>MLSSEAANAITYVTYALLLVSGLGLGYYCLDNKTFLSDNKSQKGFPLAMNFVASATGCGVITTFSQIGNIAGLHGLIIYCLSCCLPMFLFAFLGPIIRQKCPNGFVLTSWTFQRFGLITQLYLSLFTLLTLFLYMIAELSAIYWAFNSLTGYDGLPVVIVQCVVTTLYTSVGGFKVSFLTDNIQASFVCVLVVVGACAFGAYIELDPSIPKAPLLEANILSWKLLYILPVAIFTNDCFVSGFWLRTFASKTDKDLLIGCSLASFIIFVICFLFGWTGILGVWTGELERNSELGSSSFFILLSTMPKWIVGLMLIFSICISTCAFDTLQSSTVSQISNDIFKNKLKILYVRSFVVVLIVPCCVIALKVADDILQIYLIADLVSASIIPMIMFGLSNRYFWFLTGWEICIGGLSGLFSVFIFGLVYYDGNAELAGKLLIVSGGMYIDDWSTFGAFVVAPVASLVVGFFTLGVRLLISWTYCRVTGKEFTALDKERIISKIQGLLAPNGYFWYLKRFLFVQYF</sequence>
<proteinExistence type="inferred from homology"/>
<accession>A0A1D2VCY8</accession>
<dbReference type="AlphaFoldDB" id="A0A1D2VCY8"/>
<feature type="transmembrane region" description="Helical" evidence="8">
    <location>
        <begin position="158"/>
        <end position="178"/>
    </location>
</feature>
<evidence type="ECO:0000313" key="10">
    <source>
        <dbReference type="Proteomes" id="UP000095038"/>
    </source>
</evidence>
<dbReference type="GO" id="GO:0005886">
    <property type="term" value="C:plasma membrane"/>
    <property type="evidence" value="ECO:0007669"/>
    <property type="project" value="TreeGrafter"/>
</dbReference>
<dbReference type="GeneID" id="30968323"/>
<feature type="transmembrane region" description="Helical" evidence="8">
    <location>
        <begin position="223"/>
        <end position="244"/>
    </location>
</feature>
<dbReference type="GO" id="GO:0015606">
    <property type="term" value="F:spermidine transmembrane transporter activity"/>
    <property type="evidence" value="ECO:0007669"/>
    <property type="project" value="TreeGrafter"/>
</dbReference>
<dbReference type="Gene3D" id="1.20.1730.10">
    <property type="entry name" value="Sodium/glucose cotransporter"/>
    <property type="match status" value="1"/>
</dbReference>